<keyword evidence="12" id="KW-1185">Reference proteome</keyword>
<keyword evidence="6 10" id="KW-0342">GTP-binding</keyword>
<dbReference type="SUPFAM" id="SSF52540">
    <property type="entry name" value="P-loop containing nucleoside triphosphate hydrolases"/>
    <property type="match status" value="1"/>
</dbReference>
<dbReference type="InterPro" id="IPR002041">
    <property type="entry name" value="Ran_GTPase"/>
</dbReference>
<comment type="subcellular location">
    <subcellularLocation>
        <location evidence="1 10">Nucleus</location>
    </subcellularLocation>
</comment>
<evidence type="ECO:0000256" key="4">
    <source>
        <dbReference type="ARBA" id="ARBA00022741"/>
    </source>
</evidence>
<gene>
    <name evidence="11" type="ORF">P7K49_005676</name>
</gene>
<reference evidence="11 12" key="1">
    <citation type="submission" date="2023-05" db="EMBL/GenBank/DDBJ databases">
        <title>B98-5 Cell Line De Novo Hybrid Assembly: An Optical Mapping Approach.</title>
        <authorList>
            <person name="Kananen K."/>
            <person name="Auerbach J.A."/>
            <person name="Kautto E."/>
            <person name="Blachly J.S."/>
        </authorList>
    </citation>
    <scope>NUCLEOTIDE SEQUENCE [LARGE SCALE GENOMIC DNA]</scope>
    <source>
        <strain evidence="11">B95-8</strain>
        <tissue evidence="11">Cell line</tissue>
    </source>
</reference>
<evidence type="ECO:0000256" key="3">
    <source>
        <dbReference type="ARBA" id="ARBA00022448"/>
    </source>
</evidence>
<evidence type="ECO:0000313" key="11">
    <source>
        <dbReference type="EMBL" id="KAK2115050.1"/>
    </source>
</evidence>
<evidence type="ECO:0000256" key="2">
    <source>
        <dbReference type="ARBA" id="ARBA00008028"/>
    </source>
</evidence>
<dbReference type="SMART" id="SM00176">
    <property type="entry name" value="RAN"/>
    <property type="match status" value="1"/>
</dbReference>
<evidence type="ECO:0000313" key="12">
    <source>
        <dbReference type="Proteomes" id="UP001266305"/>
    </source>
</evidence>
<protein>
    <recommendedName>
        <fullName evidence="8 10">GTP-binding nuclear protein Ran</fullName>
    </recommendedName>
</protein>
<dbReference type="SMART" id="SM00173">
    <property type="entry name" value="RAS"/>
    <property type="match status" value="1"/>
</dbReference>
<organism evidence="11 12">
    <name type="scientific">Saguinus oedipus</name>
    <name type="common">Cotton-top tamarin</name>
    <name type="synonym">Oedipomidas oedipus</name>
    <dbReference type="NCBI Taxonomy" id="9490"/>
    <lineage>
        <taxon>Eukaryota</taxon>
        <taxon>Metazoa</taxon>
        <taxon>Chordata</taxon>
        <taxon>Craniata</taxon>
        <taxon>Vertebrata</taxon>
        <taxon>Euteleostomi</taxon>
        <taxon>Mammalia</taxon>
        <taxon>Eutheria</taxon>
        <taxon>Euarchontoglires</taxon>
        <taxon>Primates</taxon>
        <taxon>Haplorrhini</taxon>
        <taxon>Platyrrhini</taxon>
        <taxon>Cebidae</taxon>
        <taxon>Callitrichinae</taxon>
        <taxon>Saguinus</taxon>
    </lineage>
</organism>
<evidence type="ECO:0000256" key="6">
    <source>
        <dbReference type="ARBA" id="ARBA00023134"/>
    </source>
</evidence>
<keyword evidence="4 10" id="KW-0547">Nucleotide-binding</keyword>
<dbReference type="PRINTS" id="PR00627">
    <property type="entry name" value="GTPRANTC4"/>
</dbReference>
<dbReference type="InterPro" id="IPR005225">
    <property type="entry name" value="Small_GTP-bd"/>
</dbReference>
<name>A0ABQ9W122_SAGOE</name>
<comment type="catalytic activity">
    <reaction evidence="9">
        <text>GTP + H2O = GDP + phosphate + H(+)</text>
        <dbReference type="Rhea" id="RHEA:19669"/>
        <dbReference type="ChEBI" id="CHEBI:15377"/>
        <dbReference type="ChEBI" id="CHEBI:15378"/>
        <dbReference type="ChEBI" id="CHEBI:37565"/>
        <dbReference type="ChEBI" id="CHEBI:43474"/>
        <dbReference type="ChEBI" id="CHEBI:58189"/>
    </reaction>
    <physiologicalReaction direction="left-to-right" evidence="9">
        <dbReference type="Rhea" id="RHEA:19670"/>
    </physiologicalReaction>
</comment>
<evidence type="ECO:0000256" key="10">
    <source>
        <dbReference type="RuleBase" id="RU363057"/>
    </source>
</evidence>
<comment type="function">
    <text evidence="10">GTP-binding protein involved in nucleocytoplasmic transport. Required for the import of protein into the nucleus and also for RNA export. Involved in chromatin condensation and control of cell cycle.</text>
</comment>
<comment type="similarity">
    <text evidence="2 10">Belongs to the small GTPase superfamily. Ran family.</text>
</comment>
<keyword evidence="7 10" id="KW-0539">Nucleus</keyword>
<keyword evidence="3 10" id="KW-0813">Transport</keyword>
<dbReference type="Proteomes" id="UP001266305">
    <property type="component" value="Unassembled WGS sequence"/>
</dbReference>
<dbReference type="PROSITE" id="PS51418">
    <property type="entry name" value="RAN"/>
    <property type="match status" value="1"/>
</dbReference>
<dbReference type="InterPro" id="IPR027417">
    <property type="entry name" value="P-loop_NTPase"/>
</dbReference>
<dbReference type="Pfam" id="PF00071">
    <property type="entry name" value="Ras"/>
    <property type="match status" value="1"/>
</dbReference>
<feature type="non-terminal residue" evidence="11">
    <location>
        <position position="177"/>
    </location>
</feature>
<comment type="caution">
    <text evidence="11">The sequence shown here is derived from an EMBL/GenBank/DDBJ whole genome shotgun (WGS) entry which is preliminary data.</text>
</comment>
<dbReference type="SMART" id="SM00175">
    <property type="entry name" value="RAB"/>
    <property type="match status" value="1"/>
</dbReference>
<accession>A0ABQ9W122</accession>
<keyword evidence="5 10" id="KW-0653">Protein transport</keyword>
<evidence type="ECO:0000256" key="1">
    <source>
        <dbReference type="ARBA" id="ARBA00004123"/>
    </source>
</evidence>
<sequence>MKTVQQLEDQYLLTQSEGPGDASGKNARVAVQEEPWVQFKLVSVGDGGTGKTSFVKRHLTGEFEKYVATSGAEVHPLVFHTNRGPVKFNIGDTASQEKSGELRDGYYIQAQSAIIMFDVTSRVTHKNVPGWHRDLVQVCERIPIVLCGDRGNEGQESEGKVRCLPPEEESSALHFCQ</sequence>
<dbReference type="EMBL" id="JASSZA010000003">
    <property type="protein sequence ID" value="KAK2115050.1"/>
    <property type="molecule type" value="Genomic_DNA"/>
</dbReference>
<dbReference type="NCBIfam" id="TIGR00231">
    <property type="entry name" value="small_GTP"/>
    <property type="match status" value="1"/>
</dbReference>
<dbReference type="PANTHER" id="PTHR24071">
    <property type="entry name" value="RAN GTPASE"/>
    <property type="match status" value="1"/>
</dbReference>
<evidence type="ECO:0000256" key="8">
    <source>
        <dbReference type="ARBA" id="ARBA00040533"/>
    </source>
</evidence>
<evidence type="ECO:0000256" key="5">
    <source>
        <dbReference type="ARBA" id="ARBA00022927"/>
    </source>
</evidence>
<proteinExistence type="inferred from homology"/>
<evidence type="ECO:0000256" key="9">
    <source>
        <dbReference type="ARBA" id="ARBA00049117"/>
    </source>
</evidence>
<dbReference type="PANTHER" id="PTHR24071:SF0">
    <property type="entry name" value="GTP-BINDING NUCLEAR PROTEIN RAN"/>
    <property type="match status" value="1"/>
</dbReference>
<dbReference type="PROSITE" id="PS51419">
    <property type="entry name" value="RAB"/>
    <property type="match status" value="1"/>
</dbReference>
<dbReference type="Gene3D" id="3.40.50.300">
    <property type="entry name" value="P-loop containing nucleotide triphosphate hydrolases"/>
    <property type="match status" value="1"/>
</dbReference>
<evidence type="ECO:0000256" key="7">
    <source>
        <dbReference type="ARBA" id="ARBA00023242"/>
    </source>
</evidence>
<dbReference type="InterPro" id="IPR001806">
    <property type="entry name" value="Small_GTPase"/>
</dbReference>